<keyword evidence="1" id="KW-0812">Transmembrane</keyword>
<dbReference type="Pfam" id="PF07963">
    <property type="entry name" value="N_methyl"/>
    <property type="match status" value="1"/>
</dbReference>
<sequence>MKGFTLIELVVVMVIILVLSGGAISAYLNFNKIQAINNDVRNLGTELHRVSVLAASLQYPVGCESLSRYSVTSTPIGSELTGIIVSADCDPVDVVNPAVRVLSSSIFTEPFIVNFLPGSGYLQGGADQTITIRYSSDETLTKELTIGAYGTITN</sequence>
<evidence type="ECO:0000313" key="2">
    <source>
        <dbReference type="EMBL" id="KKS94545.1"/>
    </source>
</evidence>
<evidence type="ECO:0000256" key="1">
    <source>
        <dbReference type="SAM" id="Phobius"/>
    </source>
</evidence>
<dbReference type="EMBL" id="LCFK01000008">
    <property type="protein sequence ID" value="KKS94545.1"/>
    <property type="molecule type" value="Genomic_DNA"/>
</dbReference>
<comment type="caution">
    <text evidence="2">The sequence shown here is derived from an EMBL/GenBank/DDBJ whole genome shotgun (WGS) entry which is preliminary data.</text>
</comment>
<dbReference type="Proteomes" id="UP000033980">
    <property type="component" value="Unassembled WGS sequence"/>
</dbReference>
<accession>A0A0G1D9E5</accession>
<organism evidence="2 3">
    <name type="scientific">Candidatus Collierbacteria bacterium GW2011_GWC2_43_12</name>
    <dbReference type="NCBI Taxonomy" id="1618390"/>
    <lineage>
        <taxon>Bacteria</taxon>
        <taxon>Candidatus Collieribacteriota</taxon>
    </lineage>
</organism>
<feature type="transmembrane region" description="Helical" evidence="1">
    <location>
        <begin position="6"/>
        <end position="28"/>
    </location>
</feature>
<dbReference type="PROSITE" id="PS00409">
    <property type="entry name" value="PROKAR_NTER_METHYL"/>
    <property type="match status" value="1"/>
</dbReference>
<keyword evidence="1" id="KW-1133">Transmembrane helix</keyword>
<dbReference type="InterPro" id="IPR045584">
    <property type="entry name" value="Pilin-like"/>
</dbReference>
<dbReference type="NCBIfam" id="TIGR02532">
    <property type="entry name" value="IV_pilin_GFxxxE"/>
    <property type="match status" value="1"/>
</dbReference>
<keyword evidence="1" id="KW-0472">Membrane</keyword>
<reference evidence="2 3" key="1">
    <citation type="journal article" date="2015" name="Nature">
        <title>rRNA introns, odd ribosomes, and small enigmatic genomes across a large radiation of phyla.</title>
        <authorList>
            <person name="Brown C.T."/>
            <person name="Hug L.A."/>
            <person name="Thomas B.C."/>
            <person name="Sharon I."/>
            <person name="Castelle C.J."/>
            <person name="Singh A."/>
            <person name="Wilkins M.J."/>
            <person name="Williams K.H."/>
            <person name="Banfield J.F."/>
        </authorList>
    </citation>
    <scope>NUCLEOTIDE SEQUENCE [LARGE SCALE GENOMIC DNA]</scope>
</reference>
<name>A0A0G1D9E5_9BACT</name>
<dbReference type="SUPFAM" id="SSF54523">
    <property type="entry name" value="Pili subunits"/>
    <property type="match status" value="1"/>
</dbReference>
<evidence type="ECO:0000313" key="3">
    <source>
        <dbReference type="Proteomes" id="UP000033980"/>
    </source>
</evidence>
<protein>
    <submittedName>
        <fullName evidence="2">Uncharacterized protein</fullName>
    </submittedName>
</protein>
<dbReference type="Gene3D" id="3.30.700.10">
    <property type="entry name" value="Glycoprotein, Type 4 Pilin"/>
    <property type="match status" value="1"/>
</dbReference>
<dbReference type="AlphaFoldDB" id="A0A0G1D9E5"/>
<dbReference type="InterPro" id="IPR012902">
    <property type="entry name" value="N_methyl_site"/>
</dbReference>
<proteinExistence type="predicted"/>
<gene>
    <name evidence="2" type="ORF">UV68_C0008G0002</name>
</gene>